<evidence type="ECO:0000256" key="4">
    <source>
        <dbReference type="ARBA" id="ARBA00022692"/>
    </source>
</evidence>
<accession>A0A8K0CFB7</accession>
<dbReference type="Proteomes" id="UP000801492">
    <property type="component" value="Unassembled WGS sequence"/>
</dbReference>
<evidence type="ECO:0000256" key="6">
    <source>
        <dbReference type="ARBA" id="ARBA00023136"/>
    </source>
</evidence>
<evidence type="ECO:0000259" key="9">
    <source>
        <dbReference type="Pfam" id="PF01061"/>
    </source>
</evidence>
<dbReference type="InterPro" id="IPR050352">
    <property type="entry name" value="ABCG_transporters"/>
</dbReference>
<evidence type="ECO:0000256" key="7">
    <source>
        <dbReference type="SAM" id="Phobius"/>
    </source>
</evidence>
<keyword evidence="4 7" id="KW-0812">Transmembrane</keyword>
<keyword evidence="3" id="KW-0813">Transport</keyword>
<protein>
    <submittedName>
        <fullName evidence="10">Uncharacterized protein</fullName>
    </submittedName>
</protein>
<dbReference type="Pfam" id="PF01061">
    <property type="entry name" value="ABC2_membrane"/>
    <property type="match status" value="1"/>
</dbReference>
<feature type="domain" description="ABC-2 type transporter transmembrane" evidence="9">
    <location>
        <begin position="233"/>
        <end position="443"/>
    </location>
</feature>
<evidence type="ECO:0000256" key="2">
    <source>
        <dbReference type="ARBA" id="ARBA00005814"/>
    </source>
</evidence>
<feature type="transmembrane region" description="Helical" evidence="7">
    <location>
        <begin position="250"/>
        <end position="274"/>
    </location>
</feature>
<keyword evidence="5 7" id="KW-1133">Transmembrane helix</keyword>
<dbReference type="SUPFAM" id="SSF52540">
    <property type="entry name" value="P-loop containing nucleoside triphosphate hydrolases"/>
    <property type="match status" value="1"/>
</dbReference>
<dbReference type="InterPro" id="IPR013525">
    <property type="entry name" value="ABC2_TM"/>
</dbReference>
<feature type="transmembrane region" description="Helical" evidence="7">
    <location>
        <begin position="366"/>
        <end position="387"/>
    </location>
</feature>
<evidence type="ECO:0000256" key="5">
    <source>
        <dbReference type="ARBA" id="ARBA00022989"/>
    </source>
</evidence>
<name>A0A8K0CFB7_IGNLU</name>
<feature type="domain" description="ABC transporter" evidence="8">
    <location>
        <begin position="2"/>
        <end position="85"/>
    </location>
</feature>
<feature type="transmembrane region" description="Helical" evidence="7">
    <location>
        <begin position="327"/>
        <end position="354"/>
    </location>
</feature>
<dbReference type="GO" id="GO:0140359">
    <property type="term" value="F:ABC-type transporter activity"/>
    <property type="evidence" value="ECO:0007669"/>
    <property type="project" value="InterPro"/>
</dbReference>
<dbReference type="GO" id="GO:0005886">
    <property type="term" value="C:plasma membrane"/>
    <property type="evidence" value="ECO:0007669"/>
    <property type="project" value="TreeGrafter"/>
</dbReference>
<dbReference type="PANTHER" id="PTHR48041:SF105">
    <property type="entry name" value="FI02074P"/>
    <property type="match status" value="1"/>
</dbReference>
<proteinExistence type="inferred from homology"/>
<dbReference type="InterPro" id="IPR027417">
    <property type="entry name" value="P-loop_NTPase"/>
</dbReference>
<feature type="transmembrane region" description="Helical" evidence="7">
    <location>
        <begin position="286"/>
        <end position="307"/>
    </location>
</feature>
<feature type="transmembrane region" description="Helical" evidence="7">
    <location>
        <begin position="393"/>
        <end position="412"/>
    </location>
</feature>
<dbReference type="OrthoDB" id="66620at2759"/>
<evidence type="ECO:0000256" key="1">
    <source>
        <dbReference type="ARBA" id="ARBA00004141"/>
    </source>
</evidence>
<dbReference type="Gene3D" id="3.40.50.300">
    <property type="entry name" value="P-loop containing nucleotide triphosphate hydrolases"/>
    <property type="match status" value="1"/>
</dbReference>
<reference evidence="10" key="1">
    <citation type="submission" date="2019-08" db="EMBL/GenBank/DDBJ databases">
        <title>The genome of the North American firefly Photinus pyralis.</title>
        <authorList>
            <consortium name="Photinus pyralis genome working group"/>
            <person name="Fallon T.R."/>
            <person name="Sander Lower S.E."/>
            <person name="Weng J.-K."/>
        </authorList>
    </citation>
    <scope>NUCLEOTIDE SEQUENCE</scope>
    <source>
        <strain evidence="10">TRF0915ILg1</strain>
        <tissue evidence="10">Whole body</tissue>
    </source>
</reference>
<comment type="caution">
    <text evidence="10">The sequence shown here is derived from an EMBL/GenBank/DDBJ whole genome shotgun (WGS) entry which is preliminary data.</text>
</comment>
<gene>
    <name evidence="10" type="ORF">ILUMI_19878</name>
</gene>
<keyword evidence="11" id="KW-1185">Reference proteome</keyword>
<dbReference type="InterPro" id="IPR003439">
    <property type="entry name" value="ABC_transporter-like_ATP-bd"/>
</dbReference>
<comment type="similarity">
    <text evidence="2">Belongs to the ABC transporter superfamily. ABCG family. Eye pigment precursor importer (TC 3.A.1.204) subfamily.</text>
</comment>
<dbReference type="Pfam" id="PF00005">
    <property type="entry name" value="ABC_tran"/>
    <property type="match status" value="1"/>
</dbReference>
<dbReference type="PANTHER" id="PTHR48041">
    <property type="entry name" value="ABC TRANSPORTER G FAMILY MEMBER 28"/>
    <property type="match status" value="1"/>
</dbReference>
<keyword evidence="6 7" id="KW-0472">Membrane</keyword>
<dbReference type="GO" id="GO:0016887">
    <property type="term" value="F:ATP hydrolysis activity"/>
    <property type="evidence" value="ECO:0007669"/>
    <property type="project" value="InterPro"/>
</dbReference>
<evidence type="ECO:0000256" key="3">
    <source>
        <dbReference type="ARBA" id="ARBA00022448"/>
    </source>
</evidence>
<organism evidence="10 11">
    <name type="scientific">Ignelater luminosus</name>
    <name type="common">Cucubano</name>
    <name type="synonym">Pyrophorus luminosus</name>
    <dbReference type="NCBI Taxonomy" id="2038154"/>
    <lineage>
        <taxon>Eukaryota</taxon>
        <taxon>Metazoa</taxon>
        <taxon>Ecdysozoa</taxon>
        <taxon>Arthropoda</taxon>
        <taxon>Hexapoda</taxon>
        <taxon>Insecta</taxon>
        <taxon>Pterygota</taxon>
        <taxon>Neoptera</taxon>
        <taxon>Endopterygota</taxon>
        <taxon>Coleoptera</taxon>
        <taxon>Polyphaga</taxon>
        <taxon>Elateriformia</taxon>
        <taxon>Elateroidea</taxon>
        <taxon>Elateridae</taxon>
        <taxon>Agrypninae</taxon>
        <taxon>Pyrophorini</taxon>
        <taxon>Ignelater</taxon>
    </lineage>
</organism>
<feature type="transmembrane region" description="Helical" evidence="7">
    <location>
        <begin position="476"/>
        <end position="498"/>
    </location>
</feature>
<sequence length="522" mass="58952">MQDDLLQPHLNVEELMMIAAKFKLGNHISSERKAAIVTEVLNLLGLENCRQTRTDKISGGQRKRLSIALELVSNPPVIFLDEPTSGLDSVSVKYCIDMLKALTGQGRTVICTIHQPSSYVFQCFNQVYFIQDGMCVYNGSTSNLIPFMSSLGYECPITYSPADYIIETVQTVQGSIPPLVDSIQNGKLNRRDSRISSDKYYSSSRKFLTVHEETTQRQEAQIDTDFPTSFWKQFSILFSRMMLQTKRNTLAIWIQFFHHILCGVLFGLLFYGIGNNGSFTYDNCKFCVCVIIFFAYTYVLSPVLLFPSEVRLLKREYFNRWYDLKPFFLAVTLKSLPLMLVLGMAFITVTYLLTYQPMELDRFISFSVASILAAVASEGLGILVGSICNITNGSLLGPAMSAPLVLFCIYGIGYGQSVGPVMKIVIYTSYMRVAVVATVQSIFGNRQPLECTDEDFCYYQDPRLLLRDAGMANSSYALHVLGLIAYIILFRVVAYLALRFTLTSEVTSFLNRIKKYFCLNRL</sequence>
<evidence type="ECO:0000259" key="8">
    <source>
        <dbReference type="Pfam" id="PF00005"/>
    </source>
</evidence>
<dbReference type="AlphaFoldDB" id="A0A8K0CFB7"/>
<evidence type="ECO:0000313" key="11">
    <source>
        <dbReference type="Proteomes" id="UP000801492"/>
    </source>
</evidence>
<dbReference type="GO" id="GO:0005524">
    <property type="term" value="F:ATP binding"/>
    <property type="evidence" value="ECO:0007669"/>
    <property type="project" value="InterPro"/>
</dbReference>
<comment type="subcellular location">
    <subcellularLocation>
        <location evidence="1">Membrane</location>
        <topology evidence="1">Multi-pass membrane protein</topology>
    </subcellularLocation>
</comment>
<evidence type="ECO:0000313" key="10">
    <source>
        <dbReference type="EMBL" id="KAF2886295.1"/>
    </source>
</evidence>
<dbReference type="EMBL" id="VTPC01088144">
    <property type="protein sequence ID" value="KAF2886295.1"/>
    <property type="molecule type" value="Genomic_DNA"/>
</dbReference>